<dbReference type="RefSeq" id="WP_078693430.1">
    <property type="nucleotide sequence ID" value="NZ_FUWX01000006.1"/>
</dbReference>
<protein>
    <submittedName>
        <fullName evidence="1">Uncharacterized protein</fullName>
    </submittedName>
</protein>
<dbReference type="EMBL" id="FUWX01000006">
    <property type="protein sequence ID" value="SJZ55698.1"/>
    <property type="molecule type" value="Genomic_DNA"/>
</dbReference>
<dbReference type="STRING" id="180163.SAMN02745174_00912"/>
<sequence length="126" mass="14872">MKKFFILFTLFSSFAFGEWKEVAKTPIGKINLTIYNNPKYEVAGSKYFSKNKALIETLFSQEKSLLENKQEFYGFILGKQEYRNKYLALKYENNTYIELYGNNLKDMENSIKEWGIVKNTSKEDVQ</sequence>
<name>A0A1T4LMD2_9FUSO</name>
<accession>A0A1T4LMD2</accession>
<organism evidence="1 2">
    <name type="scientific">Cetobacterium ceti</name>
    <dbReference type="NCBI Taxonomy" id="180163"/>
    <lineage>
        <taxon>Bacteria</taxon>
        <taxon>Fusobacteriati</taxon>
        <taxon>Fusobacteriota</taxon>
        <taxon>Fusobacteriia</taxon>
        <taxon>Fusobacteriales</taxon>
        <taxon>Fusobacteriaceae</taxon>
        <taxon>Cetobacterium</taxon>
    </lineage>
</organism>
<gene>
    <name evidence="1" type="ORF">SAMN02745174_00912</name>
</gene>
<evidence type="ECO:0000313" key="1">
    <source>
        <dbReference type="EMBL" id="SJZ55698.1"/>
    </source>
</evidence>
<evidence type="ECO:0000313" key="2">
    <source>
        <dbReference type="Proteomes" id="UP000191153"/>
    </source>
</evidence>
<keyword evidence="2" id="KW-1185">Reference proteome</keyword>
<proteinExistence type="predicted"/>
<reference evidence="1 2" key="1">
    <citation type="submission" date="2017-02" db="EMBL/GenBank/DDBJ databases">
        <authorList>
            <person name="Peterson S.W."/>
        </authorList>
    </citation>
    <scope>NUCLEOTIDE SEQUENCE [LARGE SCALE GENOMIC DNA]</scope>
    <source>
        <strain evidence="1 2">ATCC 700028</strain>
    </source>
</reference>
<dbReference type="Proteomes" id="UP000191153">
    <property type="component" value="Unassembled WGS sequence"/>
</dbReference>
<dbReference type="AlphaFoldDB" id="A0A1T4LMD2"/>